<dbReference type="STRING" id="1871111.GCA_001704615_01216"/>
<evidence type="ECO:0000313" key="1">
    <source>
        <dbReference type="EMBL" id="AWL29011.1"/>
    </source>
</evidence>
<dbReference type="RefSeq" id="WP_065995091.1">
    <property type="nucleotide sequence ID" value="NZ_CP029397.2"/>
</dbReference>
<dbReference type="OrthoDB" id="6692137at2"/>
<organism evidence="1 2">
    <name type="scientific">Acinetobacter defluvii</name>
    <dbReference type="NCBI Taxonomy" id="1871111"/>
    <lineage>
        <taxon>Bacteria</taxon>
        <taxon>Pseudomonadati</taxon>
        <taxon>Pseudomonadota</taxon>
        <taxon>Gammaproteobacteria</taxon>
        <taxon>Moraxellales</taxon>
        <taxon>Moraxellaceae</taxon>
        <taxon>Acinetobacter</taxon>
    </lineage>
</organism>
<protein>
    <submittedName>
        <fullName evidence="1">Uncharacterized protein</fullName>
    </submittedName>
</protein>
<dbReference type="Proteomes" id="UP000245977">
    <property type="component" value="Chromosome"/>
</dbReference>
<reference evidence="1" key="1">
    <citation type="submission" date="2019-08" db="EMBL/GenBank/DDBJ databases">
        <title>The complete genome of Acinetobacter defluvii strain WCHAD010030.</title>
        <authorList>
            <person name="Hu Y."/>
            <person name="Qin J."/>
            <person name="Feng Y."/>
            <person name="Zong Z."/>
        </authorList>
    </citation>
    <scope>NUCLEOTIDE SEQUENCE</scope>
    <source>
        <strain evidence="1">WCHA30</strain>
    </source>
</reference>
<name>A0A2S2FDF8_9GAMM</name>
<evidence type="ECO:0000313" key="2">
    <source>
        <dbReference type="Proteomes" id="UP000245977"/>
    </source>
</evidence>
<dbReference type="EMBL" id="CP029397">
    <property type="protein sequence ID" value="AWL29011.1"/>
    <property type="molecule type" value="Genomic_DNA"/>
</dbReference>
<keyword evidence="2" id="KW-1185">Reference proteome</keyword>
<gene>
    <name evidence="1" type="ORF">DJ533_10755</name>
</gene>
<dbReference type="KEGG" id="adv:DJ533_10755"/>
<proteinExistence type="predicted"/>
<dbReference type="AlphaFoldDB" id="A0A2S2FDF8"/>
<accession>A0A2S2FDF8</accession>
<sequence>MKQVVKPKNLDAFRIWFDKLGYQVKCLSGKGFTARTNDRYIKKCFHYVLVTDSLGGNDAAFKLGKEFEDHLRAPEQTCTEKAEMEIRHMMKGDENGVLSFVA</sequence>